<evidence type="ECO:0000313" key="10">
    <source>
        <dbReference type="EMBL" id="TYP90127.1"/>
    </source>
</evidence>
<dbReference type="Pfam" id="PF07715">
    <property type="entry name" value="Plug"/>
    <property type="match status" value="1"/>
</dbReference>
<dbReference type="Gene3D" id="2.40.170.20">
    <property type="entry name" value="TonB-dependent receptor, beta-barrel domain"/>
    <property type="match status" value="1"/>
</dbReference>
<proteinExistence type="inferred from homology"/>
<keyword evidence="3 7" id="KW-1134">Transmembrane beta strand</keyword>
<dbReference type="InterPro" id="IPR008969">
    <property type="entry name" value="CarboxyPept-like_regulatory"/>
</dbReference>
<dbReference type="OrthoDB" id="9768177at2"/>
<keyword evidence="11" id="KW-1185">Reference proteome</keyword>
<dbReference type="Gene3D" id="2.60.40.1120">
    <property type="entry name" value="Carboxypeptidase-like, regulatory domain"/>
    <property type="match status" value="1"/>
</dbReference>
<dbReference type="InterPro" id="IPR036942">
    <property type="entry name" value="Beta-barrel_TonB_sf"/>
</dbReference>
<dbReference type="InterPro" id="IPR039426">
    <property type="entry name" value="TonB-dep_rcpt-like"/>
</dbReference>
<evidence type="ECO:0000256" key="7">
    <source>
        <dbReference type="PROSITE-ProRule" id="PRU01360"/>
    </source>
</evidence>
<feature type="chain" id="PRO_5024332607" evidence="8">
    <location>
        <begin position="22"/>
        <end position="1022"/>
    </location>
</feature>
<dbReference type="GO" id="GO:0009279">
    <property type="term" value="C:cell outer membrane"/>
    <property type="evidence" value="ECO:0007669"/>
    <property type="project" value="UniProtKB-SubCell"/>
</dbReference>
<dbReference type="AlphaFoldDB" id="A0A5S5D260"/>
<evidence type="ECO:0000256" key="3">
    <source>
        <dbReference type="ARBA" id="ARBA00022452"/>
    </source>
</evidence>
<dbReference type="InterPro" id="IPR023996">
    <property type="entry name" value="TonB-dep_OMP_SusC/RagA"/>
</dbReference>
<keyword evidence="4 7" id="KW-0812">Transmembrane</keyword>
<evidence type="ECO:0000256" key="6">
    <source>
        <dbReference type="ARBA" id="ARBA00023237"/>
    </source>
</evidence>
<feature type="signal peptide" evidence="8">
    <location>
        <begin position="1"/>
        <end position="21"/>
    </location>
</feature>
<comment type="caution">
    <text evidence="10">The sequence shown here is derived from an EMBL/GenBank/DDBJ whole genome shotgun (WGS) entry which is preliminary data.</text>
</comment>
<feature type="domain" description="TonB-dependent receptor plug" evidence="9">
    <location>
        <begin position="116"/>
        <end position="233"/>
    </location>
</feature>
<dbReference type="SUPFAM" id="SSF49464">
    <property type="entry name" value="Carboxypeptidase regulatory domain-like"/>
    <property type="match status" value="1"/>
</dbReference>
<dbReference type="NCBIfam" id="TIGR04056">
    <property type="entry name" value="OMP_RagA_SusC"/>
    <property type="match status" value="1"/>
</dbReference>
<keyword evidence="2 7" id="KW-0813">Transport</keyword>
<evidence type="ECO:0000256" key="5">
    <source>
        <dbReference type="ARBA" id="ARBA00023136"/>
    </source>
</evidence>
<protein>
    <submittedName>
        <fullName evidence="10">TonB-linked SusC/RagA family outer membrane protein</fullName>
    </submittedName>
</protein>
<accession>A0A5S5D260</accession>
<name>A0A5S5D260_9SPHI</name>
<evidence type="ECO:0000259" key="9">
    <source>
        <dbReference type="Pfam" id="PF07715"/>
    </source>
</evidence>
<dbReference type="Gene3D" id="2.170.130.10">
    <property type="entry name" value="TonB-dependent receptor, plug domain"/>
    <property type="match status" value="1"/>
</dbReference>
<dbReference type="NCBIfam" id="TIGR04057">
    <property type="entry name" value="SusC_RagA_signa"/>
    <property type="match status" value="1"/>
</dbReference>
<organism evidence="10 11">
    <name type="scientific">Sphingobacterium allocomposti</name>
    <dbReference type="NCBI Taxonomy" id="415956"/>
    <lineage>
        <taxon>Bacteria</taxon>
        <taxon>Pseudomonadati</taxon>
        <taxon>Bacteroidota</taxon>
        <taxon>Sphingobacteriia</taxon>
        <taxon>Sphingobacteriales</taxon>
        <taxon>Sphingobacteriaceae</taxon>
        <taxon>Sphingobacterium</taxon>
    </lineage>
</organism>
<evidence type="ECO:0000256" key="8">
    <source>
        <dbReference type="SAM" id="SignalP"/>
    </source>
</evidence>
<dbReference type="RefSeq" id="WP_148909910.1">
    <property type="nucleotide sequence ID" value="NZ_VNHX01000025.1"/>
</dbReference>
<evidence type="ECO:0000256" key="2">
    <source>
        <dbReference type="ARBA" id="ARBA00022448"/>
    </source>
</evidence>
<dbReference type="InterPro" id="IPR037066">
    <property type="entry name" value="Plug_dom_sf"/>
</dbReference>
<keyword evidence="5 7" id="KW-0472">Membrane</keyword>
<reference evidence="10 11" key="1">
    <citation type="submission" date="2019-07" db="EMBL/GenBank/DDBJ databases">
        <title>Genomic Encyclopedia of Archaeal and Bacterial Type Strains, Phase II (KMG-II): from individual species to whole genera.</title>
        <authorList>
            <person name="Goeker M."/>
        </authorList>
    </citation>
    <scope>NUCLEOTIDE SEQUENCE [LARGE SCALE GENOMIC DNA]</scope>
    <source>
        <strain evidence="10 11">DSM 18850</strain>
    </source>
</reference>
<dbReference type="Proteomes" id="UP000325105">
    <property type="component" value="Unassembled WGS sequence"/>
</dbReference>
<sequence length="1022" mass="111833">MKQKLLSFIVVLTCLIGQSFAQTRQVSGRVTSASDGTPISGASVVIVGASSATQTDGNGNYVISVAPNATLSFSYVGFHTRRINVGQEAIINVQLSVDETSLDEVVVTGYGTTTKLRQTGSTAVVQAKDVEQTPFPSIDRALQGKVPGLQSTGGSGQPGSMQQVRIRGVGSISGSSAPLYVIDGIPVNSGDLSRATPTANVLAGINPNDIENITVLKDAASTAIYGSRGSNGVILITTKSGKAGRTKIRLDADFGTVKPGVFNDRTRPLTTEENILLTGEALLNNPTYVNAYNLSSDNIRDFVIENFGLDPAINTNWYDEVTRTGNQQQYNLSVDGGNEKTTFNLGGGYFKQAGTVPKSDFSRYSAKISLKHNLNDKFTIGTNAILSTSNLRGLLNGGAFGNPVLTSFFLMPSLPARNEDGSNYITGDLAPGAGLYNPLEILDKDRRSNNTQKAIGSVYAEYKILSNLKLSSKYGIDYNNIEEDYYNNPTYGDGRNVGGRSYRDYTRYFNWVWTNLLEYNWDIDADNNWVANVKAGYEAQKSQAYTSSVGVYNVPLNTDYTVPSVGATPITATGTQDDYSFASFLALGDVSYKNKYVLSGSYRNDGSSRFGSDNQFGNFWSLGGSWNVDQEDFMEGIGAISELKLRSSYGVTGNAGIGNNAWRTLYGYTRTTYNFVYDGAIGSGPTQYGLSNLTWEKTNSFDVGFDIGLFDGRLQATFDYYNRQSEGLLYAVPVPYSTGFNSYVANFAGLRNRGWELAVNGTPVKTDDFQWDLYFNISVNRNKTTRLVGDEQVSNPFIRKVGEDYFSYYLPQWAGADPENGDPLWYTDESRTETTNVYSNAKRVLLGKSALPKAFGSFGTTLNYKGVGLDAMFYYNFGNYIYQGFYSYQNSGGAYYGSYNQSALELDRWQNPGDVTDVPRPVYGGNRNSFGASDRLLKKGDFIRLRDITLSYSLPSTWMERAKLTNVRVYVRGSNLWTWVKDDTLPFDPEAGSSDVAGGTQGVTNFDIFIPKTFTFGVNVGF</sequence>
<evidence type="ECO:0000313" key="11">
    <source>
        <dbReference type="Proteomes" id="UP000325105"/>
    </source>
</evidence>
<comment type="similarity">
    <text evidence="7">Belongs to the TonB-dependent receptor family.</text>
</comment>
<gene>
    <name evidence="10" type="ORF">BC792_1253</name>
</gene>
<dbReference type="SUPFAM" id="SSF56935">
    <property type="entry name" value="Porins"/>
    <property type="match status" value="1"/>
</dbReference>
<dbReference type="PROSITE" id="PS52016">
    <property type="entry name" value="TONB_DEPENDENT_REC_3"/>
    <property type="match status" value="1"/>
</dbReference>
<comment type="subcellular location">
    <subcellularLocation>
        <location evidence="1 7">Cell outer membrane</location>
        <topology evidence="1 7">Multi-pass membrane protein</topology>
    </subcellularLocation>
</comment>
<keyword evidence="6 7" id="KW-0998">Cell outer membrane</keyword>
<dbReference type="InterPro" id="IPR023997">
    <property type="entry name" value="TonB-dep_OMP_SusC/RagA_CS"/>
</dbReference>
<dbReference type="InterPro" id="IPR012910">
    <property type="entry name" value="Plug_dom"/>
</dbReference>
<keyword evidence="8" id="KW-0732">Signal</keyword>
<dbReference type="EMBL" id="VNHX01000025">
    <property type="protein sequence ID" value="TYP90127.1"/>
    <property type="molecule type" value="Genomic_DNA"/>
</dbReference>
<evidence type="ECO:0000256" key="1">
    <source>
        <dbReference type="ARBA" id="ARBA00004571"/>
    </source>
</evidence>
<dbReference type="Pfam" id="PF13715">
    <property type="entry name" value="CarbopepD_reg_2"/>
    <property type="match status" value="1"/>
</dbReference>
<evidence type="ECO:0000256" key="4">
    <source>
        <dbReference type="ARBA" id="ARBA00022692"/>
    </source>
</evidence>